<dbReference type="Pfam" id="PF00501">
    <property type="entry name" value="AMP-binding"/>
    <property type="match status" value="1"/>
</dbReference>
<dbReference type="InterPro" id="IPR000873">
    <property type="entry name" value="AMP-dep_synth/lig_dom"/>
</dbReference>
<comment type="caution">
    <text evidence="3">The sequence shown here is derived from an EMBL/GenBank/DDBJ whole genome shotgun (WGS) entry which is preliminary data.</text>
</comment>
<proteinExistence type="predicted"/>
<evidence type="ECO:0000313" key="3">
    <source>
        <dbReference type="EMBL" id="RSH77071.1"/>
    </source>
</evidence>
<accession>A0A427XDS9</accession>
<dbReference type="InterPro" id="IPR025110">
    <property type="entry name" value="AMP-bd_C"/>
</dbReference>
<feature type="domain" description="AMP-binding enzyme C-terminal" evidence="2">
    <location>
        <begin position="460"/>
        <end position="534"/>
    </location>
</feature>
<gene>
    <name evidence="3" type="ORF">EHS24_003697</name>
</gene>
<dbReference type="Proteomes" id="UP000279236">
    <property type="component" value="Unassembled WGS sequence"/>
</dbReference>
<evidence type="ECO:0000259" key="2">
    <source>
        <dbReference type="Pfam" id="PF13193"/>
    </source>
</evidence>
<name>A0A427XDS9_9TREE</name>
<feature type="domain" description="AMP-dependent synthetase/ligase" evidence="1">
    <location>
        <begin position="16"/>
        <end position="404"/>
    </location>
</feature>
<dbReference type="Pfam" id="PF13193">
    <property type="entry name" value="AMP-binding_C"/>
    <property type="match status" value="1"/>
</dbReference>
<dbReference type="SUPFAM" id="SSF56801">
    <property type="entry name" value="Acetyl-CoA synthetase-like"/>
    <property type="match status" value="1"/>
</dbReference>
<protein>
    <recommendedName>
        <fullName evidence="5">NRPS-like protein biosynthetic cluster</fullName>
    </recommendedName>
</protein>
<dbReference type="InterPro" id="IPR020845">
    <property type="entry name" value="AMP-binding_CS"/>
</dbReference>
<dbReference type="PROSITE" id="PS00455">
    <property type="entry name" value="AMP_BINDING"/>
    <property type="match status" value="1"/>
</dbReference>
<dbReference type="RefSeq" id="XP_028472218.1">
    <property type="nucleotide sequence ID" value="XM_028619349.1"/>
</dbReference>
<dbReference type="GO" id="GO:0031956">
    <property type="term" value="F:medium-chain fatty acid-CoA ligase activity"/>
    <property type="evidence" value="ECO:0007669"/>
    <property type="project" value="TreeGrafter"/>
</dbReference>
<evidence type="ECO:0008006" key="5">
    <source>
        <dbReference type="Google" id="ProtNLM"/>
    </source>
</evidence>
<dbReference type="GO" id="GO:0006631">
    <property type="term" value="P:fatty acid metabolic process"/>
    <property type="evidence" value="ECO:0007669"/>
    <property type="project" value="TreeGrafter"/>
</dbReference>
<dbReference type="EMBL" id="RSCE01000018">
    <property type="protein sequence ID" value="RSH77071.1"/>
    <property type="molecule type" value="Genomic_DNA"/>
</dbReference>
<dbReference type="PANTHER" id="PTHR43201:SF28">
    <property type="entry name" value="ENZYME, PUTATIVE (AFU_ORTHOLOGUE AFUA_7G01530)-RELATED"/>
    <property type="match status" value="1"/>
</dbReference>
<dbReference type="GeneID" id="39588240"/>
<organism evidence="3 4">
    <name type="scientific">Apiotrichum porosum</name>
    <dbReference type="NCBI Taxonomy" id="105984"/>
    <lineage>
        <taxon>Eukaryota</taxon>
        <taxon>Fungi</taxon>
        <taxon>Dikarya</taxon>
        <taxon>Basidiomycota</taxon>
        <taxon>Agaricomycotina</taxon>
        <taxon>Tremellomycetes</taxon>
        <taxon>Trichosporonales</taxon>
        <taxon>Trichosporonaceae</taxon>
        <taxon>Apiotrichum</taxon>
    </lineage>
</organism>
<evidence type="ECO:0000313" key="4">
    <source>
        <dbReference type="Proteomes" id="UP000279236"/>
    </source>
</evidence>
<dbReference type="InterPro" id="IPR042099">
    <property type="entry name" value="ANL_N_sf"/>
</dbReference>
<dbReference type="STRING" id="105984.A0A427XDS9"/>
<dbReference type="Gene3D" id="3.40.50.12780">
    <property type="entry name" value="N-terminal domain of ligase-like"/>
    <property type="match status" value="1"/>
</dbReference>
<dbReference type="OrthoDB" id="10253115at2759"/>
<sequence length="608" mass="66376">MAAQLSLYPLLTRIANRAEAAPDALAITDVPHGVTVDYRSLAHDVVRLAVDLVDAASPAPGTDLQEQRVAILCDKGYLVPLSLLSIWAAGGFALPVLASLPLAEQRYLIDNADCALIICDRANRHRADELAGNKPAGSEPCNVLEMSLERIREPRDDLPDPQDSAKLLLSRPQIDGERRAMMLYTSGTTGRPKGAVTRHSALSAQVESIVTAWRWTEADNLLHILPLNHLHGICVALLPSLWAGAHVELWSKFDGQAIWKRWINEDRRVPVTMFFGVPTVYSRLITAHASLSPDEQVAATKGSASLRLQVSGSAPLPVSVKAAWERPGGVGGGQVLLERYGMTETGLIATTGWENDKRVGGYVGNPMPNVEIRLFDLDTNAVVDTADTPGEVQVRGPGITKEYWRLPDATAKEFIDGWFKTGDIAERCGAAGPAHNMYHILGRNSVDIIKSGGEKISAVEIERAILELPDIQDAAVVGVADEEWGQVVAACIVTSRAQLTLEQLRNELRSEIASFKLPRKLKVVDVIPRNGMGKIQKKQIVEQQFGPEAIDTEHAKNRFLPCLVSLTLHSMLSGRPREVLDIIQKAKEKLKLLLELSKPSMGLEPMTF</sequence>
<dbReference type="InterPro" id="IPR045851">
    <property type="entry name" value="AMP-bd_C_sf"/>
</dbReference>
<reference evidence="3 4" key="1">
    <citation type="submission" date="2018-11" db="EMBL/GenBank/DDBJ databases">
        <title>Genome sequence of Apiotrichum porosum DSM 27194.</title>
        <authorList>
            <person name="Aliyu H."/>
            <person name="Gorte O."/>
            <person name="Ochsenreither K."/>
        </authorList>
    </citation>
    <scope>NUCLEOTIDE SEQUENCE [LARGE SCALE GENOMIC DNA]</scope>
    <source>
        <strain evidence="3 4">DSM 27194</strain>
    </source>
</reference>
<dbReference type="AlphaFoldDB" id="A0A427XDS9"/>
<evidence type="ECO:0000259" key="1">
    <source>
        <dbReference type="Pfam" id="PF00501"/>
    </source>
</evidence>
<dbReference type="Gene3D" id="3.30.300.30">
    <property type="match status" value="1"/>
</dbReference>
<keyword evidence="4" id="KW-1185">Reference proteome</keyword>
<dbReference type="PANTHER" id="PTHR43201">
    <property type="entry name" value="ACYL-COA SYNTHETASE"/>
    <property type="match status" value="1"/>
</dbReference>